<evidence type="ECO:0000259" key="3">
    <source>
        <dbReference type="Pfam" id="PF17802"/>
    </source>
</evidence>
<organism evidence="5 6">
    <name type="scientific">Glutamicibacter nicotianae</name>
    <name type="common">Arthrobacter nicotianae</name>
    <dbReference type="NCBI Taxonomy" id="37929"/>
    <lineage>
        <taxon>Bacteria</taxon>
        <taxon>Bacillati</taxon>
        <taxon>Actinomycetota</taxon>
        <taxon>Actinomycetes</taxon>
        <taxon>Micrococcales</taxon>
        <taxon>Micrococcaceae</taxon>
        <taxon>Glutamicibacter</taxon>
    </lineage>
</organism>
<feature type="domain" description="SpaA-like prealbumin fold" evidence="4">
    <location>
        <begin position="439"/>
        <end position="524"/>
    </location>
</feature>
<keyword evidence="2" id="KW-1133">Transmembrane helix</keyword>
<dbReference type="Gene3D" id="2.60.40.10">
    <property type="entry name" value="Immunoglobulins"/>
    <property type="match status" value="1"/>
</dbReference>
<feature type="domain" description="SpaA-like prealbumin fold" evidence="3">
    <location>
        <begin position="732"/>
        <end position="827"/>
    </location>
</feature>
<gene>
    <name evidence="5" type="ORF">ANI01nite_04740</name>
</gene>
<accession>A0ABQ0RHG6</accession>
<proteinExistence type="predicted"/>
<dbReference type="InterPro" id="IPR013783">
    <property type="entry name" value="Ig-like_fold"/>
</dbReference>
<feature type="region of interest" description="Disordered" evidence="1">
    <location>
        <begin position="1"/>
        <end position="81"/>
    </location>
</feature>
<evidence type="ECO:0008006" key="7">
    <source>
        <dbReference type="Google" id="ProtNLM"/>
    </source>
</evidence>
<sequence length="880" mass="91047">MTQPPTSVPEKESEAPAAQTLPTEEPVAEVEASTQAVTSAPSSKSAPATVKASATAESSPTEVAKKSPESPSPAPTDSPSEAENKLLAPMAIGDVCNVVQSSTQILGGFELDGNLCANNASRADWTSVLAAPSGNDGFDDSTQFTRGASERNWPWVANQINGTGQASGQADIGRNYAYSTTSNGHVFAFLGFERGTSTGTIRYIVELNAKKNDPAVIPTPIRTNGDLRLSIEQDGNNNLILAGAYMWNATTGLWVQQQTLSGFVGATNTQPITGFDGTSTIPVRGFAEIGVDLTSLFGQATCTGNYGTLNLRSSSSIQETSNLGDWIAPISLSVPSTCSSVIVEKNWVIDGEEFENGQQPDDYTATLELTGQDSPQFGTAYAKRSNGSDYQANDQITIGESVPALPAGCTNVPSGDLGAQVLQPGLNTYTVTNTVTCTTLTLEKEVIGAAAATEWTLSADGSSTDLSGVSGSEAVTNAPVAPGQYAISESGPENYQLTDLACEGAVVGEDHIITIAAGSKATCVLTNTQEIDLTVTKTWVVNGTEYAHGEQPVGDAELSIDGQPAEFGATSSGHLIGEEVAIEETLTGTLPELCTVTSSTIDGVEGKSATHTMTGTPSPNAVAIVNTVDCEQHLTLVKVVDNEDFNGTSTTGDWTLKASGTAGSIEGKTGDAAITNAAVGVGTYQLAEEGTAAGYEPGTWNCVGTGNGEGASITLELGQEATCTIVNTALPGSVSWTKTTVDGVLLAGAEWTLTGPLGDASETIVVTDCITEGCTGPDMDPAKGKFALANLEWGNYTLQETTAPPGYIKDERSHEFDVTGDALDIELAAITNEQQDGPALPLTGGIGRDQIYLIGGGILVLGLGIWGAQTFRIRRSRNLG</sequence>
<evidence type="ECO:0000256" key="1">
    <source>
        <dbReference type="SAM" id="MobiDB-lite"/>
    </source>
</evidence>
<dbReference type="Proteomes" id="UP000316242">
    <property type="component" value="Unassembled WGS sequence"/>
</dbReference>
<dbReference type="EMBL" id="BJNE01000001">
    <property type="protein sequence ID" value="GEC11271.1"/>
    <property type="molecule type" value="Genomic_DNA"/>
</dbReference>
<dbReference type="Pfam" id="PF17802">
    <property type="entry name" value="SpaA"/>
    <property type="match status" value="1"/>
</dbReference>
<evidence type="ECO:0000256" key="2">
    <source>
        <dbReference type="SAM" id="Phobius"/>
    </source>
</evidence>
<dbReference type="InterPro" id="IPR045826">
    <property type="entry name" value="SpaA_PFL_dom_2"/>
</dbReference>
<dbReference type="InterPro" id="IPR041033">
    <property type="entry name" value="SpaA_PFL_dom_1"/>
</dbReference>
<keyword evidence="2" id="KW-0812">Transmembrane</keyword>
<feature type="compositionally biased region" description="Low complexity" evidence="1">
    <location>
        <begin position="36"/>
        <end position="56"/>
    </location>
</feature>
<evidence type="ECO:0000313" key="5">
    <source>
        <dbReference type="EMBL" id="GEC11271.1"/>
    </source>
</evidence>
<evidence type="ECO:0000259" key="4">
    <source>
        <dbReference type="Pfam" id="PF19403"/>
    </source>
</evidence>
<keyword evidence="6" id="KW-1185">Reference proteome</keyword>
<feature type="transmembrane region" description="Helical" evidence="2">
    <location>
        <begin position="851"/>
        <end position="868"/>
    </location>
</feature>
<dbReference type="Pfam" id="PF19403">
    <property type="entry name" value="SpaA_2"/>
    <property type="match status" value="2"/>
</dbReference>
<comment type="caution">
    <text evidence="5">The sequence shown here is derived from an EMBL/GenBank/DDBJ whole genome shotgun (WGS) entry which is preliminary data.</text>
</comment>
<keyword evidence="2" id="KW-0472">Membrane</keyword>
<name>A0ABQ0RHG6_GLUNI</name>
<dbReference type="RefSeq" id="WP_141355681.1">
    <property type="nucleotide sequence ID" value="NZ_BAAAWM010000001.1"/>
</dbReference>
<evidence type="ECO:0000313" key="6">
    <source>
        <dbReference type="Proteomes" id="UP000316242"/>
    </source>
</evidence>
<reference evidence="5 6" key="1">
    <citation type="submission" date="2019-06" db="EMBL/GenBank/DDBJ databases">
        <title>Whole genome shotgun sequence of Glutamicibacter nicotianae NBRC 14234.</title>
        <authorList>
            <person name="Hosoyama A."/>
            <person name="Uohara A."/>
            <person name="Ohji S."/>
            <person name="Ichikawa N."/>
        </authorList>
    </citation>
    <scope>NUCLEOTIDE SEQUENCE [LARGE SCALE GENOMIC DNA]</scope>
    <source>
        <strain evidence="5 6">NBRC 14234</strain>
    </source>
</reference>
<protein>
    <recommendedName>
        <fullName evidence="7">Prealbumin-like fold domain-containing protein</fullName>
    </recommendedName>
</protein>
<feature type="domain" description="SpaA-like prealbumin fold" evidence="4">
    <location>
        <begin position="632"/>
        <end position="725"/>
    </location>
</feature>